<evidence type="ECO:0000313" key="3">
    <source>
        <dbReference type="Proteomes" id="UP000282060"/>
    </source>
</evidence>
<organism evidence="2 3">
    <name type="scientific">Shewanella atlantica</name>
    <dbReference type="NCBI Taxonomy" id="271099"/>
    <lineage>
        <taxon>Bacteria</taxon>
        <taxon>Pseudomonadati</taxon>
        <taxon>Pseudomonadota</taxon>
        <taxon>Gammaproteobacteria</taxon>
        <taxon>Alteromonadales</taxon>
        <taxon>Shewanellaceae</taxon>
        <taxon>Shewanella</taxon>
    </lineage>
</organism>
<proteinExistence type="predicted"/>
<dbReference type="RefSeq" id="WP_126507391.1">
    <property type="nucleotide sequence ID" value="NZ_RXNV01000011.1"/>
</dbReference>
<protein>
    <submittedName>
        <fullName evidence="2">DUF1145 domain-containing protein</fullName>
    </submittedName>
</protein>
<dbReference type="Proteomes" id="UP000282060">
    <property type="component" value="Unassembled WGS sequence"/>
</dbReference>
<dbReference type="PANTHER" id="PTHR38775">
    <property type="entry name" value="INNER MEMBRANE PROTEIN-RELATED"/>
    <property type="match status" value="1"/>
</dbReference>
<dbReference type="PANTHER" id="PTHR38775:SF1">
    <property type="entry name" value="INNER MEMBRANE PROTEIN"/>
    <property type="match status" value="1"/>
</dbReference>
<dbReference type="EMBL" id="RXNV01000011">
    <property type="protein sequence ID" value="RTR28895.1"/>
    <property type="molecule type" value="Genomic_DNA"/>
</dbReference>
<dbReference type="InterPro" id="IPR009525">
    <property type="entry name" value="DUF1145"/>
</dbReference>
<dbReference type="AlphaFoldDB" id="A0A3S0RI31"/>
<feature type="transmembrane region" description="Helical" evidence="1">
    <location>
        <begin position="68"/>
        <end position="84"/>
    </location>
</feature>
<name>A0A3S0RI31_9GAMM</name>
<keyword evidence="1" id="KW-0472">Membrane</keyword>
<keyword evidence="1" id="KW-0812">Transmembrane</keyword>
<accession>A0A3S0RI31</accession>
<sequence length="96" mass="10960">MKFVITTGKAVTLFAWLLMAYNLIMPFEGNIGIILYILLAVTAFMHCFQVVIFHTIFKSLLPLKRSDYLNVFVFGAFSLLQYRSTVMQNLGSAETR</sequence>
<evidence type="ECO:0000313" key="2">
    <source>
        <dbReference type="EMBL" id="RTR28895.1"/>
    </source>
</evidence>
<gene>
    <name evidence="2" type="ORF">EKG39_18120</name>
</gene>
<evidence type="ECO:0000256" key="1">
    <source>
        <dbReference type="SAM" id="Phobius"/>
    </source>
</evidence>
<feature type="transmembrane region" description="Helical" evidence="1">
    <location>
        <begin position="7"/>
        <end position="27"/>
    </location>
</feature>
<dbReference type="OrthoDB" id="6401986at2"/>
<dbReference type="Pfam" id="PF06611">
    <property type="entry name" value="DUF1145"/>
    <property type="match status" value="1"/>
</dbReference>
<keyword evidence="3" id="KW-1185">Reference proteome</keyword>
<feature type="transmembrane region" description="Helical" evidence="1">
    <location>
        <begin position="33"/>
        <end position="56"/>
    </location>
</feature>
<reference evidence="2 3" key="1">
    <citation type="submission" date="2018-12" db="EMBL/GenBank/DDBJ databases">
        <authorList>
            <person name="Yu L."/>
        </authorList>
    </citation>
    <scope>NUCLEOTIDE SEQUENCE [LARGE SCALE GENOMIC DNA]</scope>
    <source>
        <strain evidence="2 3">HAW-EB5</strain>
    </source>
</reference>
<comment type="caution">
    <text evidence="2">The sequence shown here is derived from an EMBL/GenBank/DDBJ whole genome shotgun (WGS) entry which is preliminary data.</text>
</comment>
<keyword evidence="1" id="KW-1133">Transmembrane helix</keyword>